<gene>
    <name evidence="2" type="ORF">ACFSUT_07345</name>
</gene>
<protein>
    <submittedName>
        <fullName evidence="2">Pitrilysin family protein</fullName>
    </submittedName>
</protein>
<evidence type="ECO:0000259" key="1">
    <source>
        <dbReference type="Pfam" id="PF05193"/>
    </source>
</evidence>
<reference evidence="3" key="1">
    <citation type="journal article" date="2019" name="Int. J. Syst. Evol. Microbiol.">
        <title>The Global Catalogue of Microorganisms (GCM) 10K type strain sequencing project: providing services to taxonomists for standard genome sequencing and annotation.</title>
        <authorList>
            <consortium name="The Broad Institute Genomics Platform"/>
            <consortium name="The Broad Institute Genome Sequencing Center for Infectious Disease"/>
            <person name="Wu L."/>
            <person name="Ma J."/>
        </authorList>
    </citation>
    <scope>NUCLEOTIDE SEQUENCE [LARGE SCALE GENOMIC DNA]</scope>
    <source>
        <strain evidence="3">CGMCC 4.7638</strain>
    </source>
</reference>
<organism evidence="2 3">
    <name type="scientific">Amycolatopsis albidoflavus</name>
    <dbReference type="NCBI Taxonomy" id="102226"/>
    <lineage>
        <taxon>Bacteria</taxon>
        <taxon>Bacillati</taxon>
        <taxon>Actinomycetota</taxon>
        <taxon>Actinomycetes</taxon>
        <taxon>Pseudonocardiales</taxon>
        <taxon>Pseudonocardiaceae</taxon>
        <taxon>Amycolatopsis</taxon>
    </lineage>
</organism>
<name>A0ABW5HSU6_9PSEU</name>
<dbReference type="PANTHER" id="PTHR11851:SF224">
    <property type="entry name" value="PROCESSING PROTEASE"/>
    <property type="match status" value="1"/>
</dbReference>
<proteinExistence type="predicted"/>
<feature type="domain" description="Peptidase M16 C-terminal" evidence="1">
    <location>
        <begin position="164"/>
        <end position="338"/>
    </location>
</feature>
<dbReference type="InterPro" id="IPR007863">
    <property type="entry name" value="Peptidase_M16_C"/>
</dbReference>
<dbReference type="Gene3D" id="3.30.830.10">
    <property type="entry name" value="Metalloenzyme, LuxS/M16 peptidase-like"/>
    <property type="match status" value="2"/>
</dbReference>
<dbReference type="Pfam" id="PF05193">
    <property type="entry name" value="Peptidase_M16_C"/>
    <property type="match status" value="1"/>
</dbReference>
<dbReference type="InterPro" id="IPR050361">
    <property type="entry name" value="MPP/UQCRC_Complex"/>
</dbReference>
<evidence type="ECO:0000313" key="3">
    <source>
        <dbReference type="Proteomes" id="UP001597542"/>
    </source>
</evidence>
<accession>A0ABW5HSU6</accession>
<dbReference type="RefSeq" id="WP_344286637.1">
    <property type="nucleotide sequence ID" value="NZ_BAAAHV010000027.1"/>
</dbReference>
<sequence length="420" mass="43656">MKALTGAVETVLPNGLRVVLAHEPGAEITEIRLALPFATRPELAAPMELLAACLLRGTVKLGRRALIDRASALGAELSVTRDSEALLLSASTLSTGLSKAIALLATAVRKATYPAHELERVAGALLTGDRSGPRAGVYRRLLRHRYGVHPLSAEPAGTEALLAVTTEDLLRLHTQAIVPDGAVLLMLGPLPADAALVRVTDTFADWSGIASGLYLPQLGPASNTGRLTLVAPPGMPTLVLTAGPGLPSADPDHPALHLANLILGGSGSSRLVRQIRERLGLAYRVQSALDETGAGAWTTVEALTGPGNGARMVSELTSCMAQFADNGPAPEEVEAAKRLAKGVATTGLSARADVASAATGFVLRGMPPDWLSHYLDKVGAVGPDEVATAARHYFDPATHAIAVADERPALADYFPAKDSR</sequence>
<dbReference type="InterPro" id="IPR011249">
    <property type="entry name" value="Metalloenz_LuxS/M16"/>
</dbReference>
<dbReference type="EMBL" id="JBHUKQ010000006">
    <property type="protein sequence ID" value="MFD2480081.1"/>
    <property type="molecule type" value="Genomic_DNA"/>
</dbReference>
<keyword evidence="3" id="KW-1185">Reference proteome</keyword>
<dbReference type="Proteomes" id="UP001597542">
    <property type="component" value="Unassembled WGS sequence"/>
</dbReference>
<comment type="caution">
    <text evidence="2">The sequence shown here is derived from an EMBL/GenBank/DDBJ whole genome shotgun (WGS) entry which is preliminary data.</text>
</comment>
<dbReference type="PANTHER" id="PTHR11851">
    <property type="entry name" value="METALLOPROTEASE"/>
    <property type="match status" value="1"/>
</dbReference>
<evidence type="ECO:0000313" key="2">
    <source>
        <dbReference type="EMBL" id="MFD2480081.1"/>
    </source>
</evidence>
<dbReference type="SUPFAM" id="SSF63411">
    <property type="entry name" value="LuxS/MPP-like metallohydrolase"/>
    <property type="match status" value="2"/>
</dbReference>